<evidence type="ECO:0000313" key="2">
    <source>
        <dbReference type="EMBL" id="MFC7669913.1"/>
    </source>
</evidence>
<reference evidence="3" key="1">
    <citation type="journal article" date="2019" name="Int. J. Syst. Evol. Microbiol.">
        <title>The Global Catalogue of Microorganisms (GCM) 10K type strain sequencing project: providing services to taxonomists for standard genome sequencing and annotation.</title>
        <authorList>
            <consortium name="The Broad Institute Genomics Platform"/>
            <consortium name="The Broad Institute Genome Sequencing Center for Infectious Disease"/>
            <person name="Wu L."/>
            <person name="Ma J."/>
        </authorList>
    </citation>
    <scope>NUCLEOTIDE SEQUENCE [LARGE SCALE GENOMIC DNA]</scope>
    <source>
        <strain evidence="3">JCM 19635</strain>
    </source>
</reference>
<gene>
    <name evidence="2" type="ORF">ACFQT0_22995</name>
</gene>
<proteinExistence type="predicted"/>
<protein>
    <submittedName>
        <fullName evidence="2">Uncharacterized protein</fullName>
    </submittedName>
</protein>
<keyword evidence="3" id="KW-1185">Reference proteome</keyword>
<organism evidence="2 3">
    <name type="scientific">Hymenobacter humi</name>
    <dbReference type="NCBI Taxonomy" id="1411620"/>
    <lineage>
        <taxon>Bacteria</taxon>
        <taxon>Pseudomonadati</taxon>
        <taxon>Bacteroidota</taxon>
        <taxon>Cytophagia</taxon>
        <taxon>Cytophagales</taxon>
        <taxon>Hymenobacteraceae</taxon>
        <taxon>Hymenobacter</taxon>
    </lineage>
</organism>
<evidence type="ECO:0000256" key="1">
    <source>
        <dbReference type="SAM" id="MobiDB-lite"/>
    </source>
</evidence>
<dbReference type="EMBL" id="JBHTEK010000001">
    <property type="protein sequence ID" value="MFC7669913.1"/>
    <property type="molecule type" value="Genomic_DNA"/>
</dbReference>
<feature type="region of interest" description="Disordered" evidence="1">
    <location>
        <begin position="1"/>
        <end position="72"/>
    </location>
</feature>
<evidence type="ECO:0000313" key="3">
    <source>
        <dbReference type="Proteomes" id="UP001596513"/>
    </source>
</evidence>
<accession>A0ABW2U8S2</accession>
<sequence length="72" mass="7629">MEVADEIKSAKDMGEAPSAVRETVPTEPVPTAAADAPTQKIDKLKVKSKSASGSEKIKQKGDEPEVATARDY</sequence>
<feature type="compositionally biased region" description="Basic and acidic residues" evidence="1">
    <location>
        <begin position="1"/>
        <end position="14"/>
    </location>
</feature>
<name>A0ABW2U8S2_9BACT</name>
<feature type="compositionally biased region" description="Basic and acidic residues" evidence="1">
    <location>
        <begin position="55"/>
        <end position="72"/>
    </location>
</feature>
<comment type="caution">
    <text evidence="2">The sequence shown here is derived from an EMBL/GenBank/DDBJ whole genome shotgun (WGS) entry which is preliminary data.</text>
</comment>
<dbReference type="Proteomes" id="UP001596513">
    <property type="component" value="Unassembled WGS sequence"/>
</dbReference>
<dbReference type="RefSeq" id="WP_380205384.1">
    <property type="nucleotide sequence ID" value="NZ_JBHTEK010000001.1"/>
</dbReference>